<sequence length="171" mass="20109">RDLTTAPLYLTNPEKARAVEQTFESITFSLKMDDDIEIQDRPKVKIYKFTDSKVQDFVTWAKKFRELAGHNNWAADYSLKMLNLVIDEQFLIRISDKRTFDTKLDALGELIFTPNDYTTYLELLKRAQRRKFPDITGFITFIRECRARADLCNKNDKISEREVTDVVIRSL</sequence>
<dbReference type="Proteomes" id="UP000740883">
    <property type="component" value="Unassembled WGS sequence"/>
</dbReference>
<gene>
    <name evidence="1" type="ORF">NGRA_3626</name>
</gene>
<accession>A0A9P6KXI0</accession>
<keyword evidence="2" id="KW-1185">Reference proteome</keyword>
<reference evidence="1 2" key="1">
    <citation type="journal article" date="2020" name="Genome Biol. Evol.">
        <title>Comparative genomics of strictly vertically transmitted, feminizing microsporidia endosymbionts of amphipod crustaceans.</title>
        <authorList>
            <person name="Cormier A."/>
            <person name="Chebbi M.A."/>
            <person name="Giraud I."/>
            <person name="Wattier R."/>
            <person name="Teixeira M."/>
            <person name="Gilbert C."/>
            <person name="Rigaud T."/>
            <person name="Cordaux R."/>
        </authorList>
    </citation>
    <scope>NUCLEOTIDE SEQUENCE [LARGE SCALE GENOMIC DNA]</scope>
    <source>
        <strain evidence="1 2">Ou3-Ou53</strain>
    </source>
</reference>
<name>A0A9P6KXI0_9MICR</name>
<dbReference type="EMBL" id="SBJO01001706">
    <property type="protein sequence ID" value="KAF9742202.1"/>
    <property type="molecule type" value="Genomic_DNA"/>
</dbReference>
<comment type="caution">
    <text evidence="1">The sequence shown here is derived from an EMBL/GenBank/DDBJ whole genome shotgun (WGS) entry which is preliminary data.</text>
</comment>
<feature type="non-terminal residue" evidence="1">
    <location>
        <position position="1"/>
    </location>
</feature>
<protein>
    <submittedName>
        <fullName evidence="1">Uncharacterized protein</fullName>
    </submittedName>
</protein>
<dbReference type="AlphaFoldDB" id="A0A9P6KXI0"/>
<feature type="non-terminal residue" evidence="1">
    <location>
        <position position="171"/>
    </location>
</feature>
<evidence type="ECO:0000313" key="2">
    <source>
        <dbReference type="Proteomes" id="UP000740883"/>
    </source>
</evidence>
<evidence type="ECO:0000313" key="1">
    <source>
        <dbReference type="EMBL" id="KAF9742202.1"/>
    </source>
</evidence>
<organism evidence="1 2">
    <name type="scientific">Nosema granulosis</name>
    <dbReference type="NCBI Taxonomy" id="83296"/>
    <lineage>
        <taxon>Eukaryota</taxon>
        <taxon>Fungi</taxon>
        <taxon>Fungi incertae sedis</taxon>
        <taxon>Microsporidia</taxon>
        <taxon>Nosematidae</taxon>
        <taxon>Nosema</taxon>
    </lineage>
</organism>
<proteinExistence type="predicted"/>